<dbReference type="Proteomes" id="UP001518925">
    <property type="component" value="Unassembled WGS sequence"/>
</dbReference>
<gene>
    <name evidence="2" type="ORF">JR050_02500</name>
</gene>
<keyword evidence="1" id="KW-0812">Transmembrane</keyword>
<feature type="transmembrane region" description="Helical" evidence="1">
    <location>
        <begin position="15"/>
        <end position="34"/>
    </location>
</feature>
<keyword evidence="1" id="KW-0472">Membrane</keyword>
<dbReference type="RefSeq" id="WP_204201939.1">
    <property type="nucleotide sequence ID" value="NZ_JAFELM010000013.1"/>
</dbReference>
<sequence>MNEKQLKTFSFGRRMTSLGLFVGLLVFLSSFFVSGISQEYVFSIGLSIMMASMMLFGFGLFFMLMQGVSDSRQKAEQ</sequence>
<accession>A0ABS2DDM4</accession>
<reference evidence="2 3" key="1">
    <citation type="submission" date="2021-02" db="EMBL/GenBank/DDBJ databases">
        <title>Bacillus sp. RD4P76, an endophyte from a halophyte.</title>
        <authorList>
            <person name="Sun J.-Q."/>
        </authorList>
    </citation>
    <scope>NUCLEOTIDE SEQUENCE [LARGE SCALE GENOMIC DNA]</scope>
    <source>
        <strain evidence="2 3">RD4P76</strain>
    </source>
</reference>
<evidence type="ECO:0000313" key="2">
    <source>
        <dbReference type="EMBL" id="MBM6616552.1"/>
    </source>
</evidence>
<keyword evidence="3" id="KW-1185">Reference proteome</keyword>
<feature type="transmembrane region" description="Helical" evidence="1">
    <location>
        <begin position="40"/>
        <end position="64"/>
    </location>
</feature>
<dbReference type="EMBL" id="JAFELM010000013">
    <property type="protein sequence ID" value="MBM6616552.1"/>
    <property type="molecule type" value="Genomic_DNA"/>
</dbReference>
<proteinExistence type="predicted"/>
<comment type="caution">
    <text evidence="2">The sequence shown here is derived from an EMBL/GenBank/DDBJ whole genome shotgun (WGS) entry which is preliminary data.</text>
</comment>
<evidence type="ECO:0000313" key="3">
    <source>
        <dbReference type="Proteomes" id="UP001518925"/>
    </source>
</evidence>
<organism evidence="2 3">
    <name type="scientific">Bacillus suaedaesalsae</name>
    <dbReference type="NCBI Taxonomy" id="2810349"/>
    <lineage>
        <taxon>Bacteria</taxon>
        <taxon>Bacillati</taxon>
        <taxon>Bacillota</taxon>
        <taxon>Bacilli</taxon>
        <taxon>Bacillales</taxon>
        <taxon>Bacillaceae</taxon>
        <taxon>Bacillus</taxon>
    </lineage>
</organism>
<protein>
    <submittedName>
        <fullName evidence="2">Uncharacterized protein</fullName>
    </submittedName>
</protein>
<keyword evidence="1" id="KW-1133">Transmembrane helix</keyword>
<name>A0ABS2DDM4_9BACI</name>
<evidence type="ECO:0000256" key="1">
    <source>
        <dbReference type="SAM" id="Phobius"/>
    </source>
</evidence>